<reference evidence="1 2" key="1">
    <citation type="submission" date="2020-08" db="EMBL/GenBank/DDBJ databases">
        <title>Genomic Encyclopedia of Type Strains, Phase IV (KMG-IV): sequencing the most valuable type-strain genomes for metagenomic binning, comparative biology and taxonomic classification.</title>
        <authorList>
            <person name="Goeker M."/>
        </authorList>
    </citation>
    <scope>NUCLEOTIDE SEQUENCE [LARGE SCALE GENOMIC DNA]</scope>
    <source>
        <strain evidence="1 2">DSM 102235</strain>
    </source>
</reference>
<sequence length="48" mass="5885">MCFIDWFLPKKTAARIEALEAQRQKNDELHRAVLRELSRHFEERDDRD</sequence>
<name>A0A7W6DN58_9RHOB</name>
<proteinExistence type="predicted"/>
<dbReference type="Proteomes" id="UP000541426">
    <property type="component" value="Unassembled WGS sequence"/>
</dbReference>
<gene>
    <name evidence="1" type="ORF">GGQ68_002523</name>
</gene>
<comment type="caution">
    <text evidence="1">The sequence shown here is derived from an EMBL/GenBank/DDBJ whole genome shotgun (WGS) entry which is preliminary data.</text>
</comment>
<organism evidence="1 2">
    <name type="scientific">Sagittula marina</name>
    <dbReference type="NCBI Taxonomy" id="943940"/>
    <lineage>
        <taxon>Bacteria</taxon>
        <taxon>Pseudomonadati</taxon>
        <taxon>Pseudomonadota</taxon>
        <taxon>Alphaproteobacteria</taxon>
        <taxon>Rhodobacterales</taxon>
        <taxon>Roseobacteraceae</taxon>
        <taxon>Sagittula</taxon>
    </lineage>
</organism>
<evidence type="ECO:0000313" key="1">
    <source>
        <dbReference type="EMBL" id="MBB3986185.1"/>
    </source>
</evidence>
<dbReference type="EMBL" id="JACIEJ010000005">
    <property type="protein sequence ID" value="MBB3986185.1"/>
    <property type="molecule type" value="Genomic_DNA"/>
</dbReference>
<dbReference type="RefSeq" id="WP_183966349.1">
    <property type="nucleotide sequence ID" value="NZ_BAABBZ010000007.1"/>
</dbReference>
<dbReference type="AlphaFoldDB" id="A0A7W6DN58"/>
<evidence type="ECO:0000313" key="2">
    <source>
        <dbReference type="Proteomes" id="UP000541426"/>
    </source>
</evidence>
<protein>
    <submittedName>
        <fullName evidence="1">Uncharacterized protein</fullName>
    </submittedName>
</protein>
<accession>A0A7W6DN58</accession>
<keyword evidence="2" id="KW-1185">Reference proteome</keyword>